<dbReference type="PANTHER" id="PTHR30426:SF0">
    <property type="entry name" value="4-HYDROXY-3-METHYLBUT-2-ENYL DIPHOSPHATE REDUCTASE"/>
    <property type="match status" value="1"/>
</dbReference>
<dbReference type="GO" id="GO:0046872">
    <property type="term" value="F:metal ion binding"/>
    <property type="evidence" value="ECO:0007669"/>
    <property type="project" value="UniProtKB-KW"/>
</dbReference>
<feature type="binding site" evidence="5">
    <location>
        <position position="140"/>
    </location>
    <ligand>
        <name>isopentenyl diphosphate</name>
        <dbReference type="ChEBI" id="CHEBI:128769"/>
    </ligand>
</feature>
<keyword evidence="1 5" id="KW-0004">4Fe-4S</keyword>
<dbReference type="FunCoup" id="A0A1I2CH64">
    <property type="interactions" value="403"/>
</dbReference>
<feature type="binding site" evidence="5">
    <location>
        <position position="238"/>
    </location>
    <ligand>
        <name>isopentenyl diphosphate</name>
        <dbReference type="ChEBI" id="CHEBI:128769"/>
    </ligand>
</feature>
<dbReference type="GO" id="GO:0050992">
    <property type="term" value="P:dimethylallyl diphosphate biosynthetic process"/>
    <property type="evidence" value="ECO:0007669"/>
    <property type="project" value="UniProtKB-UniRule"/>
</dbReference>
<name>A0A1I2CH64_9BACT</name>
<dbReference type="Gene3D" id="3.40.50.11270">
    <property type="match status" value="1"/>
</dbReference>
<evidence type="ECO:0000313" key="7">
    <source>
        <dbReference type="Proteomes" id="UP000181976"/>
    </source>
</evidence>
<feature type="binding site" evidence="5">
    <location>
        <position position="239"/>
    </location>
    <ligand>
        <name>(2E)-4-hydroxy-3-methylbut-2-enyl diphosphate</name>
        <dbReference type="ChEBI" id="CHEBI:128753"/>
    </ligand>
</feature>
<dbReference type="Proteomes" id="UP000181976">
    <property type="component" value="Unassembled WGS sequence"/>
</dbReference>
<feature type="binding site" evidence="5">
    <location>
        <position position="52"/>
    </location>
    <ligand>
        <name>(2E)-4-hydroxy-3-methylbut-2-enyl diphosphate</name>
        <dbReference type="ChEBI" id="CHEBI:128753"/>
    </ligand>
</feature>
<keyword evidence="7" id="KW-1185">Reference proteome</keyword>
<comment type="catalytic activity">
    <reaction evidence="5">
        <text>dimethylallyl diphosphate + 2 oxidized [2Fe-2S]-[ferredoxin] + H2O = (2E)-4-hydroxy-3-methylbut-2-enyl diphosphate + 2 reduced [2Fe-2S]-[ferredoxin] + 2 H(+)</text>
        <dbReference type="Rhea" id="RHEA:24825"/>
        <dbReference type="Rhea" id="RHEA-COMP:10000"/>
        <dbReference type="Rhea" id="RHEA-COMP:10001"/>
        <dbReference type="ChEBI" id="CHEBI:15377"/>
        <dbReference type="ChEBI" id="CHEBI:15378"/>
        <dbReference type="ChEBI" id="CHEBI:33737"/>
        <dbReference type="ChEBI" id="CHEBI:33738"/>
        <dbReference type="ChEBI" id="CHEBI:57623"/>
        <dbReference type="ChEBI" id="CHEBI:128753"/>
        <dbReference type="EC" id="1.17.7.4"/>
    </reaction>
</comment>
<dbReference type="GO" id="GO:0051745">
    <property type="term" value="F:4-hydroxy-3-methylbut-2-enyl diphosphate reductase activity"/>
    <property type="evidence" value="ECO:0007669"/>
    <property type="project" value="UniProtKB-UniRule"/>
</dbReference>
<protein>
    <recommendedName>
        <fullName evidence="5">4-hydroxy-3-methylbut-2-enyl diphosphate reductase</fullName>
        <shortName evidence="5">HMBPP reductase</shortName>
        <ecNumber evidence="5">1.17.7.4</ecNumber>
    </recommendedName>
</protein>
<feature type="binding site" evidence="5">
    <location>
        <position position="237"/>
    </location>
    <ligand>
        <name>(2E)-4-hydroxy-3-methylbut-2-enyl diphosphate</name>
        <dbReference type="ChEBI" id="CHEBI:128753"/>
    </ligand>
</feature>
<dbReference type="NCBIfam" id="NF002187">
    <property type="entry name" value="PRK01045.1-1"/>
    <property type="match status" value="1"/>
</dbReference>
<feature type="binding site" evidence="5">
    <location>
        <position position="52"/>
    </location>
    <ligand>
        <name>isopentenyl diphosphate</name>
        <dbReference type="ChEBI" id="CHEBI:128769"/>
    </ligand>
</feature>
<dbReference type="STRING" id="385682.SAMN05444380_11620"/>
<evidence type="ECO:0000256" key="3">
    <source>
        <dbReference type="ARBA" id="ARBA00023004"/>
    </source>
</evidence>
<feature type="binding site" evidence="5">
    <location>
        <position position="178"/>
    </location>
    <ligand>
        <name>(2E)-4-hydroxy-3-methylbut-2-enyl diphosphate</name>
        <dbReference type="ChEBI" id="CHEBI:128753"/>
    </ligand>
</feature>
<comment type="catalytic activity">
    <reaction evidence="5">
        <text>isopentenyl diphosphate + 2 oxidized [2Fe-2S]-[ferredoxin] + H2O = (2E)-4-hydroxy-3-methylbut-2-enyl diphosphate + 2 reduced [2Fe-2S]-[ferredoxin] + 2 H(+)</text>
        <dbReference type="Rhea" id="RHEA:24488"/>
        <dbReference type="Rhea" id="RHEA-COMP:10000"/>
        <dbReference type="Rhea" id="RHEA-COMP:10001"/>
        <dbReference type="ChEBI" id="CHEBI:15377"/>
        <dbReference type="ChEBI" id="CHEBI:15378"/>
        <dbReference type="ChEBI" id="CHEBI:33737"/>
        <dbReference type="ChEBI" id="CHEBI:33738"/>
        <dbReference type="ChEBI" id="CHEBI:128753"/>
        <dbReference type="ChEBI" id="CHEBI:128769"/>
        <dbReference type="EC" id="1.17.7.4"/>
    </reaction>
</comment>
<keyword evidence="5" id="KW-0560">Oxidoreductase</keyword>
<feature type="active site" description="Proton donor" evidence="5">
    <location>
        <position position="142"/>
    </location>
</feature>
<accession>A0A1I2CH64</accession>
<dbReference type="Pfam" id="PF02401">
    <property type="entry name" value="LYTB"/>
    <property type="match status" value="1"/>
</dbReference>
<feature type="binding site" evidence="5">
    <location>
        <position position="282"/>
    </location>
    <ligand>
        <name>isopentenyl diphosphate</name>
        <dbReference type="ChEBI" id="CHEBI:128769"/>
    </ligand>
</feature>
<feature type="binding site" evidence="5">
    <location>
        <position position="282"/>
    </location>
    <ligand>
        <name>dimethylallyl diphosphate</name>
        <dbReference type="ChEBI" id="CHEBI:57623"/>
    </ligand>
</feature>
<keyword evidence="2 5" id="KW-0479">Metal-binding</keyword>
<gene>
    <name evidence="5" type="primary">ispH</name>
    <name evidence="6" type="ORF">SAMN05444380_11620</name>
</gene>
<feature type="binding site" evidence="5">
    <location>
        <position position="52"/>
    </location>
    <ligand>
        <name>dimethylallyl diphosphate</name>
        <dbReference type="ChEBI" id="CHEBI:57623"/>
    </ligand>
</feature>
<feature type="binding site" evidence="5">
    <location>
        <position position="237"/>
    </location>
    <ligand>
        <name>dimethylallyl diphosphate</name>
        <dbReference type="ChEBI" id="CHEBI:57623"/>
    </ligand>
</feature>
<feature type="binding site" evidence="5">
    <location>
        <position position="140"/>
    </location>
    <ligand>
        <name>dimethylallyl diphosphate</name>
        <dbReference type="ChEBI" id="CHEBI:57623"/>
    </ligand>
</feature>
<sequence length="298" mass="33089">MNFFAGREKSRPMHVEIDDKSGFCFGVIRAITKAEEELGSGRPIYSLGDIVHNDREVARLNSMGLAGIGHNTFNELQEGTVLFRAHGEPPESYATIRKNQLKLIDATCPVVLQLQKKVKRAWEEMKEKGGQVAIYGKKGHAEVRGLAGQTDYEAIIIESEEDIKRVDAERPVVLFSQTTKSPAGFKKIAEALIQQARKGVEVRIHDTICRQVSNRAPHLQKFASRHEVVIFVGGTKSSNAKSLYQACVAVNPKTYFITGPEELQAAWFDIYPASVGVCGATSTPQWLMEKVAEKIRSF</sequence>
<dbReference type="EC" id="1.17.7.4" evidence="5"/>
<evidence type="ECO:0000256" key="2">
    <source>
        <dbReference type="ARBA" id="ARBA00022723"/>
    </source>
</evidence>
<dbReference type="GO" id="GO:0051539">
    <property type="term" value="F:4 iron, 4 sulfur cluster binding"/>
    <property type="evidence" value="ECO:0007669"/>
    <property type="project" value="UniProtKB-UniRule"/>
</dbReference>
<comment type="pathway">
    <text evidence="5">Isoprenoid biosynthesis; isopentenyl diphosphate biosynthesis via DXP pathway; isopentenyl diphosphate from 1-deoxy-D-xylulose 5-phosphate: step 6/6.</text>
</comment>
<evidence type="ECO:0000256" key="1">
    <source>
        <dbReference type="ARBA" id="ARBA00022485"/>
    </source>
</evidence>
<feature type="binding site" evidence="5">
    <location>
        <position position="239"/>
    </location>
    <ligand>
        <name>dimethylallyl diphosphate</name>
        <dbReference type="ChEBI" id="CHEBI:57623"/>
    </ligand>
</feature>
<feature type="binding site" evidence="5">
    <location>
        <position position="238"/>
    </location>
    <ligand>
        <name>(2E)-4-hydroxy-3-methylbut-2-enyl diphosphate</name>
        <dbReference type="ChEBI" id="CHEBI:128753"/>
    </ligand>
</feature>
<organism evidence="6 7">
    <name type="scientific">Thermophagus xiamenensis</name>
    <dbReference type="NCBI Taxonomy" id="385682"/>
    <lineage>
        <taxon>Bacteria</taxon>
        <taxon>Pseudomonadati</taxon>
        <taxon>Bacteroidota</taxon>
        <taxon>Bacteroidia</taxon>
        <taxon>Marinilabiliales</taxon>
        <taxon>Marinilabiliaceae</taxon>
        <taxon>Thermophagus</taxon>
    </lineage>
</organism>
<dbReference type="AlphaFoldDB" id="A0A1I2CH64"/>
<feature type="binding site" evidence="5">
    <location>
        <position position="24"/>
    </location>
    <ligand>
        <name>[4Fe-4S] cluster</name>
        <dbReference type="ChEBI" id="CHEBI:49883"/>
    </ligand>
</feature>
<comment type="function">
    <text evidence="5">Catalyzes the conversion of 1-hydroxy-2-methyl-2-(E)-butenyl 4-diphosphate (HMBPP) into a mixture of isopentenyl diphosphate (IPP) and dimethylallyl diphosphate (DMAPP). Acts in the terminal step of the DOXP/MEP pathway for isoprenoid precursor biosynthesis.</text>
</comment>
<dbReference type="PANTHER" id="PTHR30426">
    <property type="entry name" value="4-HYDROXY-3-METHYLBUT-2-ENYL DIPHOSPHATE REDUCTASE"/>
    <property type="match status" value="1"/>
</dbReference>
<proteinExistence type="inferred from homology"/>
<feature type="binding site" evidence="5">
    <location>
        <position position="140"/>
    </location>
    <ligand>
        <name>(2E)-4-hydroxy-3-methylbut-2-enyl diphosphate</name>
        <dbReference type="ChEBI" id="CHEBI:128753"/>
    </ligand>
</feature>
<dbReference type="CDD" id="cd13944">
    <property type="entry name" value="lytB_ispH"/>
    <property type="match status" value="1"/>
</dbReference>
<dbReference type="HAMAP" id="MF_00191">
    <property type="entry name" value="IspH"/>
    <property type="match status" value="1"/>
</dbReference>
<feature type="binding site" evidence="5">
    <location>
        <position position="86"/>
    </location>
    <ligand>
        <name>dimethylallyl diphosphate</name>
        <dbReference type="ChEBI" id="CHEBI:57623"/>
    </ligand>
</feature>
<feature type="binding site" evidence="5">
    <location>
        <position position="239"/>
    </location>
    <ligand>
        <name>isopentenyl diphosphate</name>
        <dbReference type="ChEBI" id="CHEBI:128769"/>
    </ligand>
</feature>
<feature type="binding site" evidence="5">
    <location>
        <position position="86"/>
    </location>
    <ligand>
        <name>isopentenyl diphosphate</name>
        <dbReference type="ChEBI" id="CHEBI:128769"/>
    </ligand>
</feature>
<keyword evidence="3 5" id="KW-0408">Iron</keyword>
<feature type="binding site" evidence="5">
    <location>
        <position position="237"/>
    </location>
    <ligand>
        <name>isopentenyl diphosphate</name>
        <dbReference type="ChEBI" id="CHEBI:128769"/>
    </ligand>
</feature>
<feature type="binding site" evidence="5">
    <location>
        <position position="209"/>
    </location>
    <ligand>
        <name>[4Fe-4S] cluster</name>
        <dbReference type="ChEBI" id="CHEBI:49883"/>
    </ligand>
</feature>
<dbReference type="GO" id="GO:0016114">
    <property type="term" value="P:terpenoid biosynthetic process"/>
    <property type="evidence" value="ECO:0007669"/>
    <property type="project" value="UniProtKB-UniRule"/>
</dbReference>
<evidence type="ECO:0000256" key="4">
    <source>
        <dbReference type="ARBA" id="ARBA00023014"/>
    </source>
</evidence>
<reference evidence="6 7" key="1">
    <citation type="submission" date="2016-10" db="EMBL/GenBank/DDBJ databases">
        <authorList>
            <person name="de Groot N.N."/>
        </authorList>
    </citation>
    <scope>NUCLEOTIDE SEQUENCE [LARGE SCALE GENOMIC DNA]</scope>
    <source>
        <strain evidence="6 7">DSM 19012</strain>
    </source>
</reference>
<dbReference type="NCBIfam" id="TIGR00216">
    <property type="entry name" value="ispH_lytB"/>
    <property type="match status" value="1"/>
</dbReference>
<dbReference type="UniPathway" id="UPA00059">
    <property type="reaction ID" value="UER00105"/>
</dbReference>
<feature type="binding site" evidence="5">
    <location>
        <position position="238"/>
    </location>
    <ligand>
        <name>dimethylallyl diphosphate</name>
        <dbReference type="ChEBI" id="CHEBI:57623"/>
    </ligand>
</feature>
<comment type="cofactor">
    <cofactor evidence="5">
        <name>[4Fe-4S] cluster</name>
        <dbReference type="ChEBI" id="CHEBI:49883"/>
    </cofactor>
    <text evidence="5">Binds 1 [4Fe-4S] cluster per subunit.</text>
</comment>
<evidence type="ECO:0000313" key="6">
    <source>
        <dbReference type="EMBL" id="SFE67578.1"/>
    </source>
</evidence>
<dbReference type="EMBL" id="FONA01000016">
    <property type="protein sequence ID" value="SFE67578.1"/>
    <property type="molecule type" value="Genomic_DNA"/>
</dbReference>
<evidence type="ECO:0000256" key="5">
    <source>
        <dbReference type="HAMAP-Rule" id="MF_00191"/>
    </source>
</evidence>
<dbReference type="InParanoid" id="A0A1I2CH64"/>
<dbReference type="eggNOG" id="COG0761">
    <property type="taxonomic scope" value="Bacteria"/>
</dbReference>
<feature type="binding site" evidence="5">
    <location>
        <position position="282"/>
    </location>
    <ligand>
        <name>(2E)-4-hydroxy-3-methylbut-2-enyl diphosphate</name>
        <dbReference type="ChEBI" id="CHEBI:128753"/>
    </ligand>
</feature>
<feature type="binding site" evidence="5">
    <location>
        <position position="108"/>
    </location>
    <ligand>
        <name>[4Fe-4S] cluster</name>
        <dbReference type="ChEBI" id="CHEBI:49883"/>
    </ligand>
</feature>
<dbReference type="InterPro" id="IPR003451">
    <property type="entry name" value="LytB/IspH"/>
</dbReference>
<dbReference type="GO" id="GO:0019288">
    <property type="term" value="P:isopentenyl diphosphate biosynthetic process, methylerythritol 4-phosphate pathway"/>
    <property type="evidence" value="ECO:0007669"/>
    <property type="project" value="UniProtKB-UniRule"/>
</dbReference>
<feature type="binding site" evidence="5">
    <location>
        <position position="86"/>
    </location>
    <ligand>
        <name>(2E)-4-hydroxy-3-methylbut-2-enyl diphosphate</name>
        <dbReference type="ChEBI" id="CHEBI:128753"/>
    </ligand>
</feature>
<comment type="pathway">
    <text evidence="5">Isoprenoid biosynthesis; dimethylallyl diphosphate biosynthesis; dimethylallyl diphosphate from (2E)-4-hydroxy-3-methylbutenyl diphosphate: step 1/1.</text>
</comment>
<dbReference type="Gene3D" id="3.40.1010.20">
    <property type="entry name" value="4-hydroxy-3-methylbut-2-enyl diphosphate reductase, catalytic domain"/>
    <property type="match status" value="2"/>
</dbReference>
<dbReference type="UniPathway" id="UPA00056">
    <property type="reaction ID" value="UER00097"/>
</dbReference>
<keyword evidence="5" id="KW-0414">Isoprene biosynthesis</keyword>
<comment type="similarity">
    <text evidence="5">Belongs to the IspH family.</text>
</comment>
<keyword evidence="4 5" id="KW-0411">Iron-sulfur</keyword>